<dbReference type="PROSITE" id="PS51147">
    <property type="entry name" value="PFTA"/>
    <property type="match status" value="1"/>
</dbReference>
<dbReference type="Gene3D" id="1.25.40.10">
    <property type="entry name" value="Tetratricopeptide repeat domain"/>
    <property type="match status" value="4"/>
</dbReference>
<dbReference type="SMART" id="SM00028">
    <property type="entry name" value="TPR"/>
    <property type="match status" value="17"/>
</dbReference>
<feature type="repeat" description="TPR" evidence="1">
    <location>
        <begin position="784"/>
        <end position="817"/>
    </location>
</feature>
<proteinExistence type="predicted"/>
<dbReference type="PANTHER" id="PTHR12558:SF13">
    <property type="entry name" value="CELL DIVISION CYCLE PROTEIN 27 HOMOLOG"/>
    <property type="match status" value="1"/>
</dbReference>
<gene>
    <name evidence="2" type="ORF">MIT9_P2424</name>
</gene>
<keyword evidence="3" id="KW-1185">Reference proteome</keyword>
<dbReference type="Pfam" id="PF13181">
    <property type="entry name" value="TPR_8"/>
    <property type="match status" value="2"/>
</dbReference>
<dbReference type="PROSITE" id="PS51257">
    <property type="entry name" value="PROKAR_LIPOPROTEIN"/>
    <property type="match status" value="1"/>
</dbReference>
<dbReference type="SUPFAM" id="SSF48452">
    <property type="entry name" value="TPR-like"/>
    <property type="match status" value="4"/>
</dbReference>
<evidence type="ECO:0000313" key="3">
    <source>
        <dbReference type="Proteomes" id="UP001321825"/>
    </source>
</evidence>
<dbReference type="EMBL" id="AP024714">
    <property type="protein sequence ID" value="BCX82836.1"/>
    <property type="molecule type" value="Genomic_DNA"/>
</dbReference>
<name>A0AAU9CB25_9GAMM</name>
<dbReference type="GO" id="GO:0008318">
    <property type="term" value="F:protein prenyltransferase activity"/>
    <property type="evidence" value="ECO:0007669"/>
    <property type="project" value="InterPro"/>
</dbReference>
<dbReference type="NCBIfam" id="TIGR02917">
    <property type="entry name" value="PEP_TPR_lipo"/>
    <property type="match status" value="1"/>
</dbReference>
<evidence type="ECO:0000256" key="1">
    <source>
        <dbReference type="PROSITE-ProRule" id="PRU00339"/>
    </source>
</evidence>
<organism evidence="2 3">
    <name type="scientific">Methylomarinovum caldicuralii</name>
    <dbReference type="NCBI Taxonomy" id="438856"/>
    <lineage>
        <taxon>Bacteria</taxon>
        <taxon>Pseudomonadati</taxon>
        <taxon>Pseudomonadota</taxon>
        <taxon>Gammaproteobacteria</taxon>
        <taxon>Methylococcales</taxon>
        <taxon>Methylothermaceae</taxon>
        <taxon>Methylomarinovum</taxon>
    </lineage>
</organism>
<dbReference type="Pfam" id="PF14559">
    <property type="entry name" value="TPR_19"/>
    <property type="match status" value="5"/>
</dbReference>
<keyword evidence="1" id="KW-0802">TPR repeat</keyword>
<dbReference type="InterPro" id="IPR019734">
    <property type="entry name" value="TPR_rpt"/>
</dbReference>
<dbReference type="PROSITE" id="PS50005">
    <property type="entry name" value="TPR"/>
    <property type="match status" value="3"/>
</dbReference>
<feature type="repeat" description="TPR" evidence="1">
    <location>
        <begin position="139"/>
        <end position="172"/>
    </location>
</feature>
<dbReference type="Proteomes" id="UP001321825">
    <property type="component" value="Chromosome"/>
</dbReference>
<accession>A0AAU9CB25</accession>
<dbReference type="PANTHER" id="PTHR12558">
    <property type="entry name" value="CELL DIVISION CYCLE 16,23,27"/>
    <property type="match status" value="1"/>
</dbReference>
<dbReference type="InterPro" id="IPR011990">
    <property type="entry name" value="TPR-like_helical_dom_sf"/>
</dbReference>
<dbReference type="Pfam" id="PF13432">
    <property type="entry name" value="TPR_16"/>
    <property type="match status" value="2"/>
</dbReference>
<feature type="repeat" description="TPR" evidence="1">
    <location>
        <begin position="308"/>
        <end position="341"/>
    </location>
</feature>
<protein>
    <submittedName>
        <fullName evidence="2">Cellulose synthase operon protein C</fullName>
    </submittedName>
</protein>
<dbReference type="InterPro" id="IPR014266">
    <property type="entry name" value="PEP-CTERM_TPR_PrsT"/>
</dbReference>
<sequence length="933" mass="104689">MLMLSRLGSTLNQHHGKLLPVALLFLLCSCSQSLTDTEHLARAKQFREKGELRTSMIELKEALQQNPNNIEARRLLGTIYLALGNGAAAEKELRRAVDLGLAREAILLPLAEALQLQGRNQKILDEIDVPASLPPKDQAALAAYRGDAWLALGEREKAQAEYQRALTLDPQSPRGKLGMAYLAAPKNLDEALKLLDEGLATDPQDGHLWRYKAKLLQHRGELKAAEAAYDKAIGLLAFDAEDWANRTLIHIQLKELERAEQEIKHLKQAAPKFYLTHFAEGYLRIAQNRPKDARAPLERALELKPDYPPTLFYLGLVYLTNGELEQAERQFTRFRHLRPNDPQGNKFLALVKFRQKEYSSARRLLMPVVLSNPDDRFALKLLADIETAAGNLQEALRYRKQLASLAPSDSLVQTRLGITLLAVGQSEAGLKVLQQAASEAPSDAPQPEIALTLAYLKEKKFAEATEVINRLKNKLAEHPLPLNLEAMWHEAQGNDAEAIRALEKALAIAPNDPVTGEHLVRLLLQRNQRQKARRLLESLAAAHPDDAKLRLALAKLDLEDRRFDAMVENLQAVVDKHPEALEARLLLAKYYLQFGQPQRAQTLLAAIRSRHPDDPALLSLLAKAQLAARLPHRALETAKHLTKTDPDSPMGYYLLAQAHLQTGDHEAFRQALQTSLKLAPDFLPARHAWIKLLAMEGKTKAVERELSQLAAKYPDNPQVLALQAWWAMRQHHPRQAVALYEKLLQRQPSSETVRNLAKALWQAGKPAEAIARLETWTHDRPRDADALYLLALMYQQAGDEAKSRQALQRTLQAAPNHVLALNDLAWRLRRTAPRQAMEYAERAARIAPGAAWIADTLGAVLLENHEDERALRVLQEAAERAPQNPMIRYHLALAQYRQGLNDEARVNLRQALASKMGFAERPQAQALLERLGR</sequence>
<reference evidence="3" key="1">
    <citation type="journal article" date="2024" name="Int. J. Syst. Evol. Microbiol.">
        <title>Methylomarinovum tepidoasis sp. nov., a moderately thermophilic methanotroph of the family Methylothermaceae isolated from a deep-sea hydrothermal field.</title>
        <authorList>
            <person name="Hirayama H."/>
            <person name="Takaki Y."/>
            <person name="Abe M."/>
            <person name="Miyazaki M."/>
            <person name="Uematsu K."/>
            <person name="Matsui Y."/>
            <person name="Takai K."/>
        </authorList>
    </citation>
    <scope>NUCLEOTIDE SEQUENCE [LARGE SCALE GENOMIC DNA]</scope>
    <source>
        <strain evidence="3">IT-9</strain>
    </source>
</reference>
<dbReference type="InterPro" id="IPR002088">
    <property type="entry name" value="Prenyl_trans_a"/>
</dbReference>
<dbReference type="AlphaFoldDB" id="A0AAU9CB25"/>
<evidence type="ECO:0000313" key="2">
    <source>
        <dbReference type="EMBL" id="BCX82836.1"/>
    </source>
</evidence>
<dbReference type="KEGG" id="mcau:MIT9_P2424"/>